<gene>
    <name evidence="1" type="ORF">H9Q13_05995</name>
</gene>
<name>A0ABR7XEI9_9BACT</name>
<sequence length="255" mass="28823">MNNIISMFPGLVSFWPTRVKKTILLAVTLLAGGFLYAQPSGREKARSESIREEMLKAHGGERSLSRLGTLEYSVLETDYTNVPPATTRTNYYLDIKNRQLTATTSSEGISIVKTLSGSGAWQVIDGVRTPLPEDEKEQLERNYFLNFLMLLQNGNSMFEFKRNCQYKNSTANELLVSNPFNPTQKARLFLSEQTGRVLALAWHEAHEPNPMLQYTDFKEYNPIGKGLILPMEYQVYTNGEVSAEGRIVDVKVRGK</sequence>
<comment type="caution">
    <text evidence="1">The sequence shown here is derived from an EMBL/GenBank/DDBJ whole genome shotgun (WGS) entry which is preliminary data.</text>
</comment>
<dbReference type="EMBL" id="JACXAJ010000002">
    <property type="protein sequence ID" value="MBD1396712.1"/>
    <property type="molecule type" value="Genomic_DNA"/>
</dbReference>
<organism evidence="1 2">
    <name type="scientific">Pontibacter aquaedesilientis</name>
    <dbReference type="NCBI Taxonomy" id="2766980"/>
    <lineage>
        <taxon>Bacteria</taxon>
        <taxon>Pseudomonadati</taxon>
        <taxon>Bacteroidota</taxon>
        <taxon>Cytophagia</taxon>
        <taxon>Cytophagales</taxon>
        <taxon>Hymenobacteraceae</taxon>
        <taxon>Pontibacter</taxon>
    </lineage>
</organism>
<accession>A0ABR7XEI9</accession>
<protein>
    <submittedName>
        <fullName evidence="1">Uncharacterized protein</fullName>
    </submittedName>
</protein>
<reference evidence="1 2" key="1">
    <citation type="submission" date="2020-09" db="EMBL/GenBank/DDBJ databases">
        <title>Genome sequencing and assembly of Pontibacter sp.</title>
        <authorList>
            <person name="Chhetri G."/>
        </authorList>
    </citation>
    <scope>NUCLEOTIDE SEQUENCE [LARGE SCALE GENOMIC DNA]</scope>
    <source>
        <strain evidence="1 2">JH31</strain>
    </source>
</reference>
<dbReference type="RefSeq" id="WP_191182870.1">
    <property type="nucleotide sequence ID" value="NZ_JACXAJ010000002.1"/>
</dbReference>
<proteinExistence type="predicted"/>
<keyword evidence="2" id="KW-1185">Reference proteome</keyword>
<evidence type="ECO:0000313" key="2">
    <source>
        <dbReference type="Proteomes" id="UP000625551"/>
    </source>
</evidence>
<dbReference type="Proteomes" id="UP000625551">
    <property type="component" value="Unassembled WGS sequence"/>
</dbReference>
<evidence type="ECO:0000313" key="1">
    <source>
        <dbReference type="EMBL" id="MBD1396712.1"/>
    </source>
</evidence>